<feature type="domain" description="Glycosyl hydrolases family 2 sugar binding" evidence="3">
    <location>
        <begin position="19"/>
        <end position="137"/>
    </location>
</feature>
<proteinExistence type="inferred from homology"/>
<feature type="domain" description="Glycoside hydrolase family 2 catalytic" evidence="2">
    <location>
        <begin position="373"/>
        <end position="436"/>
    </location>
</feature>
<comment type="caution">
    <text evidence="4">The sequence shown here is derived from an EMBL/GenBank/DDBJ whole genome shotgun (WGS) entry which is preliminary data.</text>
</comment>
<dbReference type="SUPFAM" id="SSF49785">
    <property type="entry name" value="Galactose-binding domain-like"/>
    <property type="match status" value="1"/>
</dbReference>
<evidence type="ECO:0000259" key="2">
    <source>
        <dbReference type="Pfam" id="PF02836"/>
    </source>
</evidence>
<dbReference type="InterPro" id="IPR017853">
    <property type="entry name" value="GH"/>
</dbReference>
<reference evidence="4 5" key="1">
    <citation type="submission" date="2022-03" db="EMBL/GenBank/DDBJ databases">
        <title>Metagenome-assembled genomes from swine fecal metagenomes.</title>
        <authorList>
            <person name="Holman D.B."/>
            <person name="Kommadath A."/>
        </authorList>
    </citation>
    <scope>NUCLEOTIDE SEQUENCE [LARGE SCALE GENOMIC DNA]</scope>
    <source>
        <strain evidence="4">SUG147</strain>
    </source>
</reference>
<dbReference type="InterPro" id="IPR006103">
    <property type="entry name" value="Glyco_hydro_2_cat"/>
</dbReference>
<dbReference type="Gene3D" id="3.20.20.80">
    <property type="entry name" value="Glycosidases"/>
    <property type="match status" value="1"/>
</dbReference>
<evidence type="ECO:0000313" key="5">
    <source>
        <dbReference type="Proteomes" id="UP001139365"/>
    </source>
</evidence>
<dbReference type="GO" id="GO:0005975">
    <property type="term" value="P:carbohydrate metabolic process"/>
    <property type="evidence" value="ECO:0007669"/>
    <property type="project" value="InterPro"/>
</dbReference>
<accession>A0AAE3K1A5</accession>
<dbReference type="Pfam" id="PF02836">
    <property type="entry name" value="Glyco_hydro_2_C"/>
    <property type="match status" value="1"/>
</dbReference>
<dbReference type="GO" id="GO:0004553">
    <property type="term" value="F:hydrolase activity, hydrolyzing O-glycosyl compounds"/>
    <property type="evidence" value="ECO:0007669"/>
    <property type="project" value="InterPro"/>
</dbReference>
<dbReference type="PANTHER" id="PTHR42732:SF3">
    <property type="entry name" value="HYDROLASE"/>
    <property type="match status" value="1"/>
</dbReference>
<dbReference type="SUPFAM" id="SSF51445">
    <property type="entry name" value="(Trans)glycosidases"/>
    <property type="match status" value="1"/>
</dbReference>
<evidence type="ECO:0000256" key="1">
    <source>
        <dbReference type="ARBA" id="ARBA00007401"/>
    </source>
</evidence>
<comment type="similarity">
    <text evidence="1">Belongs to the glycosyl hydrolase 2 family.</text>
</comment>
<evidence type="ECO:0000259" key="3">
    <source>
        <dbReference type="Pfam" id="PF02837"/>
    </source>
</evidence>
<evidence type="ECO:0000313" key="4">
    <source>
        <dbReference type="EMBL" id="MCI5755354.1"/>
    </source>
</evidence>
<dbReference type="InterPro" id="IPR006104">
    <property type="entry name" value="Glyco_hydro_2_N"/>
</dbReference>
<organism evidence="4 5">
    <name type="scientific">Candidatus Colimorpha enterica</name>
    <dbReference type="NCBI Taxonomy" id="3083063"/>
    <lineage>
        <taxon>Bacteria</taxon>
        <taxon>Pseudomonadati</taxon>
        <taxon>Bacteroidota</taxon>
        <taxon>Bacteroidia</taxon>
        <taxon>Bacteroidales</taxon>
        <taxon>Candidatus Colimorpha</taxon>
    </lineage>
</organism>
<dbReference type="InterPro" id="IPR008979">
    <property type="entry name" value="Galactose-bd-like_sf"/>
</dbReference>
<name>A0AAE3K1A5_9BACT</name>
<dbReference type="InterPro" id="IPR051913">
    <property type="entry name" value="GH2_Domain-Containing"/>
</dbReference>
<dbReference type="Pfam" id="PF02837">
    <property type="entry name" value="Glyco_hydro_2_N"/>
    <property type="match status" value="1"/>
</dbReference>
<dbReference type="Gene3D" id="2.60.120.260">
    <property type="entry name" value="Galactose-binding domain-like"/>
    <property type="match status" value="1"/>
</dbReference>
<protein>
    <submittedName>
        <fullName evidence="4">Beta-galactosidase</fullName>
    </submittedName>
</protein>
<sequence>MIYRTEHPKPQFEREAWENLNGEWQFEIDRGNSGAARGLFADTVTLSGKINVPFCPQSSLSGVADRDFMNSVWYRRTFEITDEQLKGIVRLHFGAVDYKATVYVNGRECCRHKGGYVSFFTDITEFVKAGTNILTVHAEDDERNRLIPTGKQSEQYDSFGCYYTRTTGIWQTVWLEFLPVTHIEKVKYQPSPETQSLVMTAFLCGAGRFTAKAYFGGKEVGSVSADSDGGTLTLTLPLSEKHLWELGRGGLYDLVLTYGDDMVKSYFGLRSISYRDYKFFLNGKSVFQRLVLDQGFYPDGIYTAPSDSELEADIDRSMAMGFNGARLHEKVFEERFLYHADRKGYIVWGEYPNWGLDHTYADSIYGILPEWLEEVDRDFNHPAIVGWCPFNETWDQAGRKQFDPLLALVYQATKAADPTRPCIDTSGNYHVVTDIYDVHNYEQNPAVFAEHYANLSDGGKHTDHCGRRQKYDGRLPFFVSEYGGIRWTEDKSGWGYGDAPKTEEEFLTRLEGLTDVLLSNPRMFAYCYTQLTDVEQEQNGLYTYDRRPKFPAERIRAILSKKAAVED</sequence>
<gene>
    <name evidence="4" type="ORF">MR241_03560</name>
</gene>
<dbReference type="EMBL" id="JALEMU010000057">
    <property type="protein sequence ID" value="MCI5755354.1"/>
    <property type="molecule type" value="Genomic_DNA"/>
</dbReference>
<dbReference type="Proteomes" id="UP001139365">
    <property type="component" value="Unassembled WGS sequence"/>
</dbReference>
<dbReference type="PANTHER" id="PTHR42732">
    <property type="entry name" value="BETA-GALACTOSIDASE"/>
    <property type="match status" value="1"/>
</dbReference>
<dbReference type="AlphaFoldDB" id="A0AAE3K1A5"/>